<dbReference type="EMBL" id="BAABHD010000029">
    <property type="protein sequence ID" value="GAA4457770.1"/>
    <property type="molecule type" value="Genomic_DNA"/>
</dbReference>
<evidence type="ECO:0000313" key="2">
    <source>
        <dbReference type="Proteomes" id="UP001501175"/>
    </source>
</evidence>
<sequence length="157" mass="18201">MRSVWILMVLGWLLGVSCQRKEDVEPQRVSCDDFVKSGDEANRLILGRWQWEQTFTQLRGMTSPKIETPQSEGYSEELVFKPEGIVEVYRNGQLVETRRYIIQDVPGEMTLYIHFTELNGTAMPRSVDLPLLRLCTDRLTLNHTYNDTGGDITYKRI</sequence>
<proteinExistence type="predicted"/>
<organism evidence="1 2">
    <name type="scientific">Nibrella saemangeumensis</name>
    <dbReference type="NCBI Taxonomy" id="1084526"/>
    <lineage>
        <taxon>Bacteria</taxon>
        <taxon>Pseudomonadati</taxon>
        <taxon>Bacteroidota</taxon>
        <taxon>Cytophagia</taxon>
        <taxon>Cytophagales</taxon>
        <taxon>Spirosomataceae</taxon>
        <taxon>Nibrella</taxon>
    </lineage>
</organism>
<name>A0ABP8N0V4_9BACT</name>
<keyword evidence="2" id="KW-1185">Reference proteome</keyword>
<gene>
    <name evidence="1" type="ORF">GCM10023189_29020</name>
</gene>
<evidence type="ECO:0008006" key="3">
    <source>
        <dbReference type="Google" id="ProtNLM"/>
    </source>
</evidence>
<dbReference type="PROSITE" id="PS51257">
    <property type="entry name" value="PROKAR_LIPOPROTEIN"/>
    <property type="match status" value="1"/>
</dbReference>
<protein>
    <recommendedName>
        <fullName evidence="3">Lipocalin-like domain-containing protein</fullName>
    </recommendedName>
</protein>
<accession>A0ABP8N0V4</accession>
<dbReference type="Proteomes" id="UP001501175">
    <property type="component" value="Unassembled WGS sequence"/>
</dbReference>
<dbReference type="RefSeq" id="WP_345244577.1">
    <property type="nucleotide sequence ID" value="NZ_BAABHD010000029.1"/>
</dbReference>
<evidence type="ECO:0000313" key="1">
    <source>
        <dbReference type="EMBL" id="GAA4457770.1"/>
    </source>
</evidence>
<reference evidence="2" key="1">
    <citation type="journal article" date="2019" name="Int. J. Syst. Evol. Microbiol.">
        <title>The Global Catalogue of Microorganisms (GCM) 10K type strain sequencing project: providing services to taxonomists for standard genome sequencing and annotation.</title>
        <authorList>
            <consortium name="The Broad Institute Genomics Platform"/>
            <consortium name="The Broad Institute Genome Sequencing Center for Infectious Disease"/>
            <person name="Wu L."/>
            <person name="Ma J."/>
        </authorList>
    </citation>
    <scope>NUCLEOTIDE SEQUENCE [LARGE SCALE GENOMIC DNA]</scope>
    <source>
        <strain evidence="2">JCM 17927</strain>
    </source>
</reference>
<comment type="caution">
    <text evidence="1">The sequence shown here is derived from an EMBL/GenBank/DDBJ whole genome shotgun (WGS) entry which is preliminary data.</text>
</comment>